<evidence type="ECO:0000313" key="3">
    <source>
        <dbReference type="EMBL" id="GFR81977.1"/>
    </source>
</evidence>
<feature type="region of interest" description="Disordered" evidence="1">
    <location>
        <begin position="314"/>
        <end position="340"/>
    </location>
</feature>
<evidence type="ECO:0000313" key="4">
    <source>
        <dbReference type="Proteomes" id="UP000762676"/>
    </source>
</evidence>
<keyword evidence="4" id="KW-1185">Reference proteome</keyword>
<organism evidence="3 4">
    <name type="scientific">Elysia marginata</name>
    <dbReference type="NCBI Taxonomy" id="1093978"/>
    <lineage>
        <taxon>Eukaryota</taxon>
        <taxon>Metazoa</taxon>
        <taxon>Spiralia</taxon>
        <taxon>Lophotrochozoa</taxon>
        <taxon>Mollusca</taxon>
        <taxon>Gastropoda</taxon>
        <taxon>Heterobranchia</taxon>
        <taxon>Euthyneura</taxon>
        <taxon>Panpulmonata</taxon>
        <taxon>Sacoglossa</taxon>
        <taxon>Placobranchoidea</taxon>
        <taxon>Plakobranchidae</taxon>
        <taxon>Elysia</taxon>
    </lineage>
</organism>
<accession>A0AAV4G952</accession>
<keyword evidence="2" id="KW-0812">Transmembrane</keyword>
<evidence type="ECO:0000256" key="2">
    <source>
        <dbReference type="SAM" id="Phobius"/>
    </source>
</evidence>
<comment type="caution">
    <text evidence="3">The sequence shown here is derived from an EMBL/GenBank/DDBJ whole genome shotgun (WGS) entry which is preliminary data.</text>
</comment>
<dbReference type="EMBL" id="BMAT01004864">
    <property type="protein sequence ID" value="GFR81977.1"/>
    <property type="molecule type" value="Genomic_DNA"/>
</dbReference>
<dbReference type="Gene3D" id="2.170.300.10">
    <property type="entry name" value="Tie2 ligand-binding domain superfamily"/>
    <property type="match status" value="1"/>
</dbReference>
<gene>
    <name evidence="3" type="ORF">ElyMa_002354500</name>
</gene>
<reference evidence="3 4" key="1">
    <citation type="journal article" date="2021" name="Elife">
        <title>Chloroplast acquisition without the gene transfer in kleptoplastic sea slugs, Plakobranchus ocellatus.</title>
        <authorList>
            <person name="Maeda T."/>
            <person name="Takahashi S."/>
            <person name="Yoshida T."/>
            <person name="Shimamura S."/>
            <person name="Takaki Y."/>
            <person name="Nagai Y."/>
            <person name="Toyoda A."/>
            <person name="Suzuki Y."/>
            <person name="Arimoto A."/>
            <person name="Ishii H."/>
            <person name="Satoh N."/>
            <person name="Nishiyama T."/>
            <person name="Hasebe M."/>
            <person name="Maruyama T."/>
            <person name="Minagawa J."/>
            <person name="Obokata J."/>
            <person name="Shigenobu S."/>
        </authorList>
    </citation>
    <scope>NUCLEOTIDE SEQUENCE [LARGE SCALE GENOMIC DNA]</scope>
</reference>
<dbReference type="Proteomes" id="UP000762676">
    <property type="component" value="Unassembled WGS sequence"/>
</dbReference>
<sequence length="372" mass="41272">MEVFKFVHFVSLVLLFLPILISFSDSKSIRSTSLAQDHTRENSTTHGYAPLCKYFDTNGSCINYHECRCLGGVSACTDTGVCLGSCLLGWRGSHCNISCPLGTWGANCSSNCSVNCSNRTCDPRTGGCFCETGAPHDGCWPSPRDIESFVTKFWLTICVLSCFAVILILCAGVTLPKPFLPRKKNVWNLFVKRPNPQNDDKRSSIASSVGMDVNRTNKGKPGAQLNSSHDRKRFGSSSTVLSHGQPRRRDSTHSSIMQTAIRKSNTNELARELAQAMPDFDVHFDNAGQLTIKRKRRGKALDKDTIRKIIMQRAQKAQEKMRKRSLSHDSTNTSVTEAPSTVWKRTINKSVDQVSSVKNWSSRPQSKVSTNL</sequence>
<feature type="region of interest" description="Disordered" evidence="1">
    <location>
        <begin position="196"/>
        <end position="256"/>
    </location>
</feature>
<feature type="region of interest" description="Disordered" evidence="1">
    <location>
        <begin position="353"/>
        <end position="372"/>
    </location>
</feature>
<protein>
    <submittedName>
        <fullName evidence="3">Angiopoietin-1 receptor</fullName>
    </submittedName>
</protein>
<name>A0AAV4G952_9GAST</name>
<dbReference type="AlphaFoldDB" id="A0AAV4G952"/>
<feature type="compositionally biased region" description="Polar residues" evidence="1">
    <location>
        <begin position="328"/>
        <end position="339"/>
    </location>
</feature>
<keyword evidence="2" id="KW-0472">Membrane</keyword>
<feature type="transmembrane region" description="Helical" evidence="2">
    <location>
        <begin position="153"/>
        <end position="175"/>
    </location>
</feature>
<keyword evidence="3" id="KW-0675">Receptor</keyword>
<feature type="transmembrane region" description="Helical" evidence="2">
    <location>
        <begin position="6"/>
        <end position="23"/>
    </location>
</feature>
<proteinExistence type="predicted"/>
<evidence type="ECO:0000256" key="1">
    <source>
        <dbReference type="SAM" id="MobiDB-lite"/>
    </source>
</evidence>
<keyword evidence="2" id="KW-1133">Transmembrane helix</keyword>